<feature type="transmembrane region" description="Helical" evidence="10">
    <location>
        <begin position="65"/>
        <end position="84"/>
    </location>
</feature>
<comment type="subcellular location">
    <subcellularLocation>
        <location evidence="1">Membrane</location>
        <topology evidence="1">Multi-pass membrane protein</topology>
    </subcellularLocation>
</comment>
<comment type="caution">
    <text evidence="11">The sequence shown here is derived from an EMBL/GenBank/DDBJ whole genome shotgun (WGS) entry which is preliminary data.</text>
</comment>
<evidence type="ECO:0000256" key="3">
    <source>
        <dbReference type="ARBA" id="ARBA00022448"/>
    </source>
</evidence>
<evidence type="ECO:0000256" key="2">
    <source>
        <dbReference type="ARBA" id="ARBA00006375"/>
    </source>
</evidence>
<evidence type="ECO:0008006" key="13">
    <source>
        <dbReference type="Google" id="ProtNLM"/>
    </source>
</evidence>
<feature type="repeat" description="Solcar" evidence="8">
    <location>
        <begin position="192"/>
        <end position="295"/>
    </location>
</feature>
<gene>
    <name evidence="11" type="ORF">BSTOLATCC_MIC65283</name>
</gene>
<evidence type="ECO:0000256" key="8">
    <source>
        <dbReference type="PROSITE-ProRule" id="PRU00282"/>
    </source>
</evidence>
<dbReference type="InterPro" id="IPR023395">
    <property type="entry name" value="MCP_dom_sf"/>
</dbReference>
<dbReference type="InterPro" id="IPR044712">
    <property type="entry name" value="SLC25A32-like"/>
</dbReference>
<organism evidence="11 12">
    <name type="scientific">Blepharisma stoltei</name>
    <dbReference type="NCBI Taxonomy" id="1481888"/>
    <lineage>
        <taxon>Eukaryota</taxon>
        <taxon>Sar</taxon>
        <taxon>Alveolata</taxon>
        <taxon>Ciliophora</taxon>
        <taxon>Postciliodesmatophora</taxon>
        <taxon>Heterotrichea</taxon>
        <taxon>Heterotrichida</taxon>
        <taxon>Blepharismidae</taxon>
        <taxon>Blepharisma</taxon>
    </lineage>
</organism>
<keyword evidence="7 8" id="KW-0472">Membrane</keyword>
<accession>A0AAU9KJM8</accession>
<dbReference type="PANTHER" id="PTHR45683">
    <property type="entry name" value="MITOCHONDRIAL NICOTINAMIDE ADENINE DINUCLEOTIDE TRANSPORTER 1-RELATED-RELATED"/>
    <property type="match status" value="1"/>
</dbReference>
<keyword evidence="6 10" id="KW-1133">Transmembrane helix</keyword>
<dbReference type="Proteomes" id="UP001162131">
    <property type="component" value="Unassembled WGS sequence"/>
</dbReference>
<feature type="transmembrane region" description="Helical" evidence="10">
    <location>
        <begin position="104"/>
        <end position="125"/>
    </location>
</feature>
<dbReference type="SUPFAM" id="SSF103506">
    <property type="entry name" value="Mitochondrial carrier"/>
    <property type="match status" value="1"/>
</dbReference>
<dbReference type="PROSITE" id="PS50920">
    <property type="entry name" value="SOLCAR"/>
    <property type="match status" value="3"/>
</dbReference>
<dbReference type="GO" id="GO:0055085">
    <property type="term" value="P:transmembrane transport"/>
    <property type="evidence" value="ECO:0007669"/>
    <property type="project" value="InterPro"/>
</dbReference>
<dbReference type="Pfam" id="PF00153">
    <property type="entry name" value="Mito_carr"/>
    <property type="match status" value="3"/>
</dbReference>
<evidence type="ECO:0000256" key="6">
    <source>
        <dbReference type="ARBA" id="ARBA00022989"/>
    </source>
</evidence>
<dbReference type="GO" id="GO:0016020">
    <property type="term" value="C:membrane"/>
    <property type="evidence" value="ECO:0007669"/>
    <property type="project" value="UniProtKB-SubCell"/>
</dbReference>
<keyword evidence="4 8" id="KW-0812">Transmembrane</keyword>
<dbReference type="Gene3D" id="1.50.40.10">
    <property type="entry name" value="Mitochondrial carrier domain"/>
    <property type="match status" value="1"/>
</dbReference>
<sequence>MVERSASASAIAGFAGSLASSSLYPLEMIKVRLIASGVKSIHSINYRNSYHVLKSMVSSQGILSLYKGAHISFASSFAWTLYFYIYEKAKKIHPKWFKEEHSELYLFTVAAEAAILSRLITNPLWVVKTRVMLQNNSKSWYGDTFEAIKKIYRLDGLKGFYFGLIPGLVLCSNGAFQLYLYEHLKEILNSQDSSTKTAISGGISKLLTTLVLYPMQSTMIRLQQEQYPSYLNTKAQDLPKDIKEERFFKGFKNCILKTFKNEGYRGFYRGLSLQLARILPSNALFFVVYEKIYGLVLDREK</sequence>
<feature type="transmembrane region" description="Helical" evidence="10">
    <location>
        <begin position="160"/>
        <end position="181"/>
    </location>
</feature>
<feature type="repeat" description="Solcar" evidence="8">
    <location>
        <begin position="101"/>
        <end position="187"/>
    </location>
</feature>
<feature type="repeat" description="Solcar" evidence="8">
    <location>
        <begin position="3"/>
        <end position="92"/>
    </location>
</feature>
<evidence type="ECO:0000256" key="9">
    <source>
        <dbReference type="RuleBase" id="RU000488"/>
    </source>
</evidence>
<evidence type="ECO:0000256" key="1">
    <source>
        <dbReference type="ARBA" id="ARBA00004141"/>
    </source>
</evidence>
<proteinExistence type="inferred from homology"/>
<evidence type="ECO:0000256" key="10">
    <source>
        <dbReference type="SAM" id="Phobius"/>
    </source>
</evidence>
<evidence type="ECO:0000256" key="5">
    <source>
        <dbReference type="ARBA" id="ARBA00022737"/>
    </source>
</evidence>
<evidence type="ECO:0000256" key="7">
    <source>
        <dbReference type="ARBA" id="ARBA00023136"/>
    </source>
</evidence>
<dbReference type="InterPro" id="IPR018108">
    <property type="entry name" value="MCP_transmembrane"/>
</dbReference>
<dbReference type="AlphaFoldDB" id="A0AAU9KJM8"/>
<evidence type="ECO:0000256" key="4">
    <source>
        <dbReference type="ARBA" id="ARBA00022692"/>
    </source>
</evidence>
<dbReference type="EMBL" id="CAJZBQ010000063">
    <property type="protein sequence ID" value="CAG9335975.1"/>
    <property type="molecule type" value="Genomic_DNA"/>
</dbReference>
<reference evidence="11" key="1">
    <citation type="submission" date="2021-09" db="EMBL/GenBank/DDBJ databases">
        <authorList>
            <consortium name="AG Swart"/>
            <person name="Singh M."/>
            <person name="Singh A."/>
            <person name="Seah K."/>
            <person name="Emmerich C."/>
        </authorList>
    </citation>
    <scope>NUCLEOTIDE SEQUENCE</scope>
    <source>
        <strain evidence="11">ATCC30299</strain>
    </source>
</reference>
<protein>
    <recommendedName>
        <fullName evidence="13">Mitochondrial carrier protein</fullName>
    </recommendedName>
</protein>
<keyword evidence="5" id="KW-0677">Repeat</keyword>
<evidence type="ECO:0000313" key="11">
    <source>
        <dbReference type="EMBL" id="CAG9335975.1"/>
    </source>
</evidence>
<keyword evidence="12" id="KW-1185">Reference proteome</keyword>
<keyword evidence="3 9" id="KW-0813">Transport</keyword>
<name>A0AAU9KJM8_9CILI</name>
<comment type="similarity">
    <text evidence="2 9">Belongs to the mitochondrial carrier (TC 2.A.29) family.</text>
</comment>
<dbReference type="GO" id="GO:0006862">
    <property type="term" value="P:nucleotide transport"/>
    <property type="evidence" value="ECO:0007669"/>
    <property type="project" value="InterPro"/>
</dbReference>
<evidence type="ECO:0000313" key="12">
    <source>
        <dbReference type="Proteomes" id="UP001162131"/>
    </source>
</evidence>